<keyword evidence="3" id="KW-0472">Membrane</keyword>
<dbReference type="GO" id="GO:0004713">
    <property type="term" value="F:protein tyrosine kinase activity"/>
    <property type="evidence" value="ECO:0007669"/>
    <property type="project" value="TreeGrafter"/>
</dbReference>
<dbReference type="InterPro" id="IPR050445">
    <property type="entry name" value="Bact_polysacc_biosynth/exp"/>
</dbReference>
<feature type="region of interest" description="Disordered" evidence="2">
    <location>
        <begin position="1"/>
        <end position="49"/>
    </location>
</feature>
<name>A0A074TE91_9RHOB</name>
<dbReference type="PANTHER" id="PTHR32309:SF13">
    <property type="entry name" value="FERRIC ENTEROBACTIN TRANSPORT PROTEIN FEPE"/>
    <property type="match status" value="1"/>
</dbReference>
<dbReference type="eggNOG" id="COG3524">
    <property type="taxonomic scope" value="Bacteria"/>
</dbReference>
<dbReference type="AlphaFoldDB" id="A0A074TE91"/>
<dbReference type="EMBL" id="JHEH01000031">
    <property type="protein sequence ID" value="KEP68495.1"/>
    <property type="molecule type" value="Genomic_DNA"/>
</dbReference>
<evidence type="ECO:0000256" key="1">
    <source>
        <dbReference type="SAM" id="Coils"/>
    </source>
</evidence>
<dbReference type="PANTHER" id="PTHR32309">
    <property type="entry name" value="TYROSINE-PROTEIN KINASE"/>
    <property type="match status" value="1"/>
</dbReference>
<dbReference type="GO" id="GO:0005886">
    <property type="term" value="C:plasma membrane"/>
    <property type="evidence" value="ECO:0007669"/>
    <property type="project" value="TreeGrafter"/>
</dbReference>
<reference evidence="4 5" key="1">
    <citation type="submission" date="2014-03" db="EMBL/GenBank/DDBJ databases">
        <title>The draft genome sequence of Thioclava dalianensis DLFJ1-1.</title>
        <authorList>
            <person name="Lai Q."/>
            <person name="Shao Z."/>
        </authorList>
    </citation>
    <scope>NUCLEOTIDE SEQUENCE [LARGE SCALE GENOMIC DNA]</scope>
    <source>
        <strain evidence="4 5">DLFJ1-1</strain>
    </source>
</reference>
<keyword evidence="4" id="KW-0813">Transport</keyword>
<gene>
    <name evidence="4" type="ORF">DL1_11595</name>
</gene>
<keyword evidence="1" id="KW-0175">Coiled coil</keyword>
<accession>A0A074TE91</accession>
<feature type="compositionally biased region" description="Polar residues" evidence="2">
    <location>
        <begin position="1"/>
        <end position="32"/>
    </location>
</feature>
<feature type="transmembrane region" description="Helical" evidence="3">
    <location>
        <begin position="61"/>
        <end position="83"/>
    </location>
</feature>
<keyword evidence="3" id="KW-1133">Transmembrane helix</keyword>
<dbReference type="STRING" id="1185766.SAMN05216224_104213"/>
<evidence type="ECO:0000256" key="2">
    <source>
        <dbReference type="SAM" id="MobiDB-lite"/>
    </source>
</evidence>
<protein>
    <submittedName>
        <fullName evidence="4">Sugar transporter</fullName>
    </submittedName>
</protein>
<evidence type="ECO:0000313" key="5">
    <source>
        <dbReference type="Proteomes" id="UP000027725"/>
    </source>
</evidence>
<keyword evidence="4" id="KW-0762">Sugar transport</keyword>
<dbReference type="Proteomes" id="UP000027725">
    <property type="component" value="Unassembled WGS sequence"/>
</dbReference>
<keyword evidence="5" id="KW-1185">Reference proteome</keyword>
<keyword evidence="3" id="KW-0812">Transmembrane</keyword>
<proteinExistence type="predicted"/>
<sequence length="423" mass="46899">MTSDNNNDASPKQGTTPPAQTKSAQVGEQNQDPKGIKKNPGPKFIETRSLARPARMRKRHWGVLISFCAIVLFPLFVVSVYLWGVADDRYASTVGFTVRTADEKAPSSLLGGLASFTGGSSSPDSAVLYQFIRSQALAAEVDKKLHLRDYYSSYWSSDPVFALQPNATIEDLTDYWGRIVRVTYNSSTGLIQVEVTAFTPDMAQKIAKEIVAESQTMVNGLNDSAREDAIRYANSDLKVAEDRLRTAREKLTEFRTRTQIIDLQSDIEGRMGVTNSLQQELAQDMVSLDELSASTSADDPRVAQAKRRIDAIRQRIANERQSLATTIVPGTGKDYPALMSEFEGLTVDLKFAEQVHLSALSARDLAYDNAQRQTRYLATFIKPTLADSAEYPQRSLLFGLAALFLILSWGIAVLIFYSVRDRN</sequence>
<organism evidence="4 5">
    <name type="scientific">Thioclava dalianensis</name>
    <dbReference type="NCBI Taxonomy" id="1185766"/>
    <lineage>
        <taxon>Bacteria</taxon>
        <taxon>Pseudomonadati</taxon>
        <taxon>Pseudomonadota</taxon>
        <taxon>Alphaproteobacteria</taxon>
        <taxon>Rhodobacterales</taxon>
        <taxon>Paracoccaceae</taxon>
        <taxon>Thioclava</taxon>
    </lineage>
</organism>
<comment type="caution">
    <text evidence="4">The sequence shown here is derived from an EMBL/GenBank/DDBJ whole genome shotgun (WGS) entry which is preliminary data.</text>
</comment>
<evidence type="ECO:0000256" key="3">
    <source>
        <dbReference type="SAM" id="Phobius"/>
    </source>
</evidence>
<feature type="transmembrane region" description="Helical" evidence="3">
    <location>
        <begin position="396"/>
        <end position="419"/>
    </location>
</feature>
<feature type="coiled-coil region" evidence="1">
    <location>
        <begin position="230"/>
        <end position="257"/>
    </location>
</feature>
<evidence type="ECO:0000313" key="4">
    <source>
        <dbReference type="EMBL" id="KEP68495.1"/>
    </source>
</evidence>